<protein>
    <submittedName>
        <fullName evidence="1">Sarcosine oxidase delta subunit (EC)</fullName>
        <ecNumber evidence="1">1.5.3.1</ecNumber>
    </submittedName>
</protein>
<evidence type="ECO:0000313" key="1">
    <source>
        <dbReference type="EMBL" id="CAA6821382.1"/>
    </source>
</evidence>
<accession>A0A6S6TKH9</accession>
<organism evidence="1">
    <name type="scientific">uncultured Thiotrichaceae bacterium</name>
    <dbReference type="NCBI Taxonomy" id="298394"/>
    <lineage>
        <taxon>Bacteria</taxon>
        <taxon>Pseudomonadati</taxon>
        <taxon>Pseudomonadota</taxon>
        <taxon>Gammaproteobacteria</taxon>
        <taxon>Thiotrichales</taxon>
        <taxon>Thiotrichaceae</taxon>
        <taxon>environmental samples</taxon>
    </lineage>
</organism>
<keyword evidence="1" id="KW-0560">Oxidoreductase</keyword>
<dbReference type="EC" id="1.5.3.1" evidence="1"/>
<dbReference type="GO" id="GO:0046653">
    <property type="term" value="P:tetrahydrofolate metabolic process"/>
    <property type="evidence" value="ECO:0007669"/>
    <property type="project" value="InterPro"/>
</dbReference>
<reference evidence="1" key="1">
    <citation type="submission" date="2020-01" db="EMBL/GenBank/DDBJ databases">
        <authorList>
            <person name="Meier V. D."/>
            <person name="Meier V D."/>
        </authorList>
    </citation>
    <scope>NUCLEOTIDE SEQUENCE</scope>
    <source>
        <strain evidence="1">HLG_WM_MAG_09</strain>
    </source>
</reference>
<dbReference type="EMBL" id="CACVAT010000357">
    <property type="protein sequence ID" value="CAA6821382.1"/>
    <property type="molecule type" value="Genomic_DNA"/>
</dbReference>
<dbReference type="InterPro" id="IPR006279">
    <property type="entry name" value="SoxD"/>
</dbReference>
<dbReference type="Gene3D" id="3.30.2270.10">
    <property type="entry name" value="Folate-binding superfamily"/>
    <property type="match status" value="1"/>
</dbReference>
<dbReference type="InterPro" id="IPR038561">
    <property type="entry name" value="SoxD_sf"/>
</dbReference>
<name>A0A6S6TKH9_9GAMM</name>
<dbReference type="GO" id="GO:0008115">
    <property type="term" value="F:sarcosine oxidase activity"/>
    <property type="evidence" value="ECO:0007669"/>
    <property type="project" value="UniProtKB-EC"/>
</dbReference>
<sequence>MLLLECPYCGEARDEQEFSYAGEALITRPALDCTDEEWGEYLFHRKNLKGIHTEQWSHALGCRKLFIVERSTVDNTIHAIRTFESLEDAS</sequence>
<gene>
    <name evidence="1" type="ORF">HELGO_WM40047</name>
</gene>
<dbReference type="Pfam" id="PF04267">
    <property type="entry name" value="SoxD"/>
    <property type="match status" value="1"/>
</dbReference>
<proteinExistence type="predicted"/>
<dbReference type="AlphaFoldDB" id="A0A6S6TKH9"/>